<evidence type="ECO:0000313" key="2">
    <source>
        <dbReference type="Proteomes" id="UP001150603"/>
    </source>
</evidence>
<evidence type="ECO:0000313" key="1">
    <source>
        <dbReference type="EMBL" id="KAJ1931531.1"/>
    </source>
</evidence>
<accession>A0ACC1IZ46</accession>
<dbReference type="Proteomes" id="UP001150603">
    <property type="component" value="Unassembled WGS sequence"/>
</dbReference>
<keyword evidence="2" id="KW-1185">Reference proteome</keyword>
<gene>
    <name evidence="1" type="primary">PPA1</name>
    <name evidence="1" type="ORF">FBU59_006676</name>
</gene>
<feature type="non-terminal residue" evidence="1">
    <location>
        <position position="217"/>
    </location>
</feature>
<reference evidence="1" key="1">
    <citation type="submission" date="2022-07" db="EMBL/GenBank/DDBJ databases">
        <title>Phylogenomic reconstructions and comparative analyses of Kickxellomycotina fungi.</title>
        <authorList>
            <person name="Reynolds N.K."/>
            <person name="Stajich J.E."/>
            <person name="Barry K."/>
            <person name="Grigoriev I.V."/>
            <person name="Crous P."/>
            <person name="Smith M.E."/>
        </authorList>
    </citation>
    <scope>NUCLEOTIDE SEQUENCE</scope>
    <source>
        <strain evidence="1">NRRL 5244</strain>
    </source>
</reference>
<keyword evidence="1" id="KW-0378">Hydrolase</keyword>
<sequence length="217" mass="24072">MFARQLLKSKALRLPRAVPVRYHHSQFTATTLGGPVGTPTHRMYFAHSHHPISPWHDIPLTAAPQTYNMVVEVPRWSNAKLEIDTKAPFNPITQDTKKGKLRFVADVFPYKGYIWNYGALPQTFEDPTHVDADTGCVGDGDPVDVVEIGQAVCAQGSVHKVKVLGVVALIDGGETDWKVLAIRTDDPLAAQMNDVADVRRLMPGLIEATVDWFTNYK</sequence>
<proteinExistence type="predicted"/>
<organism evidence="1 2">
    <name type="scientific">Linderina macrospora</name>
    <dbReference type="NCBI Taxonomy" id="4868"/>
    <lineage>
        <taxon>Eukaryota</taxon>
        <taxon>Fungi</taxon>
        <taxon>Fungi incertae sedis</taxon>
        <taxon>Zoopagomycota</taxon>
        <taxon>Kickxellomycotina</taxon>
        <taxon>Kickxellomycetes</taxon>
        <taxon>Kickxellales</taxon>
        <taxon>Kickxellaceae</taxon>
        <taxon>Linderina</taxon>
    </lineage>
</organism>
<dbReference type="EMBL" id="JANBPW010005961">
    <property type="protein sequence ID" value="KAJ1931531.1"/>
    <property type="molecule type" value="Genomic_DNA"/>
</dbReference>
<dbReference type="EC" id="3.6.1.1" evidence="1"/>
<protein>
    <submittedName>
        <fullName evidence="1">V-ATPase V0 sector subunit c</fullName>
        <ecNumber evidence="1">3.6.1.1</ecNumber>
    </submittedName>
</protein>
<name>A0ACC1IZ46_9FUNG</name>
<comment type="caution">
    <text evidence="1">The sequence shown here is derived from an EMBL/GenBank/DDBJ whole genome shotgun (WGS) entry which is preliminary data.</text>
</comment>